<proteinExistence type="predicted"/>
<evidence type="ECO:0000313" key="2">
    <source>
        <dbReference type="Proteomes" id="UP000824242"/>
    </source>
</evidence>
<name>A0A9D1ANB6_9FIRM</name>
<dbReference type="Proteomes" id="UP000824242">
    <property type="component" value="Unassembled WGS sequence"/>
</dbReference>
<gene>
    <name evidence="1" type="ORF">IAB89_08295</name>
</gene>
<accession>A0A9D1ANB6</accession>
<dbReference type="AlphaFoldDB" id="A0A9D1ANB6"/>
<protein>
    <submittedName>
        <fullName evidence="1">Uncharacterized protein</fullName>
    </submittedName>
</protein>
<organism evidence="1 2">
    <name type="scientific">Candidatus Caccousia avicola</name>
    <dbReference type="NCBI Taxonomy" id="2840721"/>
    <lineage>
        <taxon>Bacteria</taxon>
        <taxon>Bacillati</taxon>
        <taxon>Bacillota</taxon>
        <taxon>Clostridia</taxon>
        <taxon>Eubacteriales</taxon>
        <taxon>Oscillospiraceae</taxon>
        <taxon>Oscillospiraceae incertae sedis</taxon>
        <taxon>Candidatus Caccousia</taxon>
    </lineage>
</organism>
<evidence type="ECO:0000313" key="1">
    <source>
        <dbReference type="EMBL" id="HIR47636.1"/>
    </source>
</evidence>
<comment type="caution">
    <text evidence="1">The sequence shown here is derived from an EMBL/GenBank/DDBJ whole genome shotgun (WGS) entry which is preliminary data.</text>
</comment>
<reference evidence="1" key="2">
    <citation type="journal article" date="2021" name="PeerJ">
        <title>Extensive microbial diversity within the chicken gut microbiome revealed by metagenomics and culture.</title>
        <authorList>
            <person name="Gilroy R."/>
            <person name="Ravi A."/>
            <person name="Getino M."/>
            <person name="Pursley I."/>
            <person name="Horton D.L."/>
            <person name="Alikhan N.F."/>
            <person name="Baker D."/>
            <person name="Gharbi K."/>
            <person name="Hall N."/>
            <person name="Watson M."/>
            <person name="Adriaenssens E.M."/>
            <person name="Foster-Nyarko E."/>
            <person name="Jarju S."/>
            <person name="Secka A."/>
            <person name="Antonio M."/>
            <person name="Oren A."/>
            <person name="Chaudhuri R.R."/>
            <person name="La Ragione R."/>
            <person name="Hildebrand F."/>
            <person name="Pallen M.J."/>
        </authorList>
    </citation>
    <scope>NUCLEOTIDE SEQUENCE</scope>
    <source>
        <strain evidence="1">ChiSxjej1B13-7958</strain>
    </source>
</reference>
<sequence>MDGGNASLKKLTHLYLPLNPATDFSVVEQLPMLRTLYADLDQLPDQLAWDAVPERIALRVLRVIPLEKSQYHAEVIYERKAAYLAGTASAQKQEASPQKPDPRRLEIKDRWLYSGLIQSLGYCPSVKYDLTKLKSLDCSDKVSLCDDFLFLTEQGDYSCLAAAAGTL</sequence>
<dbReference type="EMBL" id="DVGZ01000088">
    <property type="protein sequence ID" value="HIR47636.1"/>
    <property type="molecule type" value="Genomic_DNA"/>
</dbReference>
<reference evidence="1" key="1">
    <citation type="submission" date="2020-10" db="EMBL/GenBank/DDBJ databases">
        <authorList>
            <person name="Gilroy R."/>
        </authorList>
    </citation>
    <scope>NUCLEOTIDE SEQUENCE</scope>
    <source>
        <strain evidence="1">ChiSxjej1B13-7958</strain>
    </source>
</reference>